<evidence type="ECO:0000259" key="6">
    <source>
        <dbReference type="PROSITE" id="PS51518"/>
    </source>
</evidence>
<dbReference type="InterPro" id="IPR037802">
    <property type="entry name" value="SGF29"/>
</dbReference>
<dbReference type="PANTHER" id="PTHR21539:SF0">
    <property type="entry name" value="SAGA-ASSOCIATED FACTOR 29"/>
    <property type="match status" value="1"/>
</dbReference>
<dbReference type="Pfam" id="PF07039">
    <property type="entry name" value="SGF29_Tudor"/>
    <property type="match status" value="1"/>
</dbReference>
<dbReference type="InterPro" id="IPR047287">
    <property type="entry name" value="Tudor_SGF29_rpt2"/>
</dbReference>
<feature type="domain" description="SGF29 C-terminal" evidence="6">
    <location>
        <begin position="174"/>
        <end position="342"/>
    </location>
</feature>
<keyword evidence="4" id="KW-0539">Nucleus</keyword>
<sequence>MAGRRNGTKRPASSEEVDYWSQTATSLSTLSSLYTSATTEDTIGRVNRLISAWPTDDTIPAEGFESLKSMHKKLVAGLSEIKTTAERDAKVMDEAIERLDVLIALRKASEVIPQEKRQKRPRGHSPVGTATPPTPALNPVPRGMSITLPPRGSVGPQPIPFSREPKARREALAPQLPLQEGRKVAFHPPNNTSGKTDGGAGNGKDEEWILAVVIKSINQDKNRYEVQDPEPQEDGSPGQTYNTTLRAIIPLPDPNAHPDSPEHLNAYPVFTAGSTVMALYPDTSCFYRAEVIASPRDTQAANRNGPSSKQTAMPFYKLKFEDDDDQEHVVSAQWVVEWPGGT</sequence>
<dbReference type="AlphaFoldDB" id="A0A8K0XSX4"/>
<dbReference type="CDD" id="cd20393">
    <property type="entry name" value="Tudor_SGF29_rpt1"/>
    <property type="match status" value="1"/>
</dbReference>
<dbReference type="OrthoDB" id="10265994at2759"/>
<dbReference type="CDD" id="cd20394">
    <property type="entry name" value="Tudor_SGF29_rpt2"/>
    <property type="match status" value="1"/>
</dbReference>
<evidence type="ECO:0000256" key="2">
    <source>
        <dbReference type="ARBA" id="ARBA00023015"/>
    </source>
</evidence>
<proteinExistence type="predicted"/>
<accession>A0A8K0XSX4</accession>
<gene>
    <name evidence="7" type="ORF">BXZ70DRAFT_594643</name>
</gene>
<dbReference type="GO" id="GO:0000124">
    <property type="term" value="C:SAGA complex"/>
    <property type="evidence" value="ECO:0007669"/>
    <property type="project" value="InterPro"/>
</dbReference>
<evidence type="ECO:0000256" key="3">
    <source>
        <dbReference type="ARBA" id="ARBA00023163"/>
    </source>
</evidence>
<keyword evidence="8" id="KW-1185">Reference proteome</keyword>
<dbReference type="PANTHER" id="PTHR21539">
    <property type="entry name" value="SAGA-ASSOCIATED FACTOR 29"/>
    <property type="match status" value="1"/>
</dbReference>
<comment type="subcellular location">
    <subcellularLocation>
        <location evidence="1">Nucleus</location>
    </subcellularLocation>
</comment>
<feature type="region of interest" description="Disordered" evidence="5">
    <location>
        <begin position="112"/>
        <end position="203"/>
    </location>
</feature>
<evidence type="ECO:0000313" key="8">
    <source>
        <dbReference type="Proteomes" id="UP000813824"/>
    </source>
</evidence>
<dbReference type="InterPro" id="IPR047288">
    <property type="entry name" value="Tudor_SGF29_rpt1"/>
</dbReference>
<keyword evidence="2" id="KW-0805">Transcription regulation</keyword>
<reference evidence="7" key="1">
    <citation type="journal article" date="2021" name="New Phytol.">
        <title>Evolutionary innovations through gain and loss of genes in the ectomycorrhizal Boletales.</title>
        <authorList>
            <person name="Wu G."/>
            <person name="Miyauchi S."/>
            <person name="Morin E."/>
            <person name="Kuo A."/>
            <person name="Drula E."/>
            <person name="Varga T."/>
            <person name="Kohler A."/>
            <person name="Feng B."/>
            <person name="Cao Y."/>
            <person name="Lipzen A."/>
            <person name="Daum C."/>
            <person name="Hundley H."/>
            <person name="Pangilinan J."/>
            <person name="Johnson J."/>
            <person name="Barry K."/>
            <person name="LaButti K."/>
            <person name="Ng V."/>
            <person name="Ahrendt S."/>
            <person name="Min B."/>
            <person name="Choi I.G."/>
            <person name="Park H."/>
            <person name="Plett J.M."/>
            <person name="Magnuson J."/>
            <person name="Spatafora J.W."/>
            <person name="Nagy L.G."/>
            <person name="Henrissat B."/>
            <person name="Grigoriev I.V."/>
            <person name="Yang Z.L."/>
            <person name="Xu J."/>
            <person name="Martin F.M."/>
        </authorList>
    </citation>
    <scope>NUCLEOTIDE SEQUENCE</scope>
    <source>
        <strain evidence="7">KKN 215</strain>
    </source>
</reference>
<dbReference type="Gene3D" id="2.30.30.140">
    <property type="match status" value="2"/>
</dbReference>
<dbReference type="InterPro" id="IPR010750">
    <property type="entry name" value="SGF29_tudor-like_dom"/>
</dbReference>
<keyword evidence="3" id="KW-0804">Transcription</keyword>
<protein>
    <submittedName>
        <fullName evidence="7">SGF29 tudor-like domain-containing protein</fullName>
    </submittedName>
</protein>
<evidence type="ECO:0000256" key="4">
    <source>
        <dbReference type="ARBA" id="ARBA00023242"/>
    </source>
</evidence>
<organism evidence="7 8">
    <name type="scientific">Cristinia sonorae</name>
    <dbReference type="NCBI Taxonomy" id="1940300"/>
    <lineage>
        <taxon>Eukaryota</taxon>
        <taxon>Fungi</taxon>
        <taxon>Dikarya</taxon>
        <taxon>Basidiomycota</taxon>
        <taxon>Agaricomycotina</taxon>
        <taxon>Agaricomycetes</taxon>
        <taxon>Agaricomycetidae</taxon>
        <taxon>Agaricales</taxon>
        <taxon>Pleurotineae</taxon>
        <taxon>Stephanosporaceae</taxon>
        <taxon>Cristinia</taxon>
    </lineage>
</organism>
<dbReference type="EMBL" id="JAEVFJ010000005">
    <property type="protein sequence ID" value="KAH8104552.1"/>
    <property type="molecule type" value="Genomic_DNA"/>
</dbReference>
<evidence type="ECO:0000256" key="5">
    <source>
        <dbReference type="SAM" id="MobiDB-lite"/>
    </source>
</evidence>
<dbReference type="Proteomes" id="UP000813824">
    <property type="component" value="Unassembled WGS sequence"/>
</dbReference>
<evidence type="ECO:0000313" key="7">
    <source>
        <dbReference type="EMBL" id="KAH8104552.1"/>
    </source>
</evidence>
<name>A0A8K0XSX4_9AGAR</name>
<dbReference type="GO" id="GO:0005634">
    <property type="term" value="C:nucleus"/>
    <property type="evidence" value="ECO:0007669"/>
    <property type="project" value="UniProtKB-SubCell"/>
</dbReference>
<dbReference type="PROSITE" id="PS51518">
    <property type="entry name" value="SGF29_C"/>
    <property type="match status" value="1"/>
</dbReference>
<comment type="caution">
    <text evidence="7">The sequence shown here is derived from an EMBL/GenBank/DDBJ whole genome shotgun (WGS) entry which is preliminary data.</text>
</comment>
<evidence type="ECO:0000256" key="1">
    <source>
        <dbReference type="ARBA" id="ARBA00004123"/>
    </source>
</evidence>